<keyword evidence="1" id="KW-0812">Transmembrane</keyword>
<feature type="transmembrane region" description="Helical" evidence="1">
    <location>
        <begin position="118"/>
        <end position="136"/>
    </location>
</feature>
<dbReference type="EMBL" id="RBIM01000002">
    <property type="protein sequence ID" value="RKR03090.1"/>
    <property type="molecule type" value="Genomic_DNA"/>
</dbReference>
<feature type="transmembrane region" description="Helical" evidence="1">
    <location>
        <begin position="60"/>
        <end position="81"/>
    </location>
</feature>
<keyword evidence="1" id="KW-1133">Transmembrane helix</keyword>
<evidence type="ECO:0000313" key="3">
    <source>
        <dbReference type="Proteomes" id="UP000273675"/>
    </source>
</evidence>
<comment type="caution">
    <text evidence="2">The sequence shown here is derived from an EMBL/GenBank/DDBJ whole genome shotgun (WGS) entry which is preliminary data.</text>
</comment>
<dbReference type="AlphaFoldDB" id="A0A495DKE4"/>
<dbReference type="Proteomes" id="UP000273675">
    <property type="component" value="Unassembled WGS sequence"/>
</dbReference>
<gene>
    <name evidence="2" type="ORF">C7435_1038</name>
</gene>
<feature type="transmembrane region" description="Helical" evidence="1">
    <location>
        <begin position="88"/>
        <end position="106"/>
    </location>
</feature>
<reference evidence="2 3" key="1">
    <citation type="submission" date="2018-10" db="EMBL/GenBank/DDBJ databases">
        <title>Genomic Encyclopedia of Type Strains, Phase IV (KMG-IV): sequencing the most valuable type-strain genomes for metagenomic binning, comparative biology and taxonomic classification.</title>
        <authorList>
            <person name="Goeker M."/>
        </authorList>
    </citation>
    <scope>NUCLEOTIDE SEQUENCE [LARGE SCALE GENOMIC DNA]</scope>
    <source>
        <strain evidence="2 3">DSM 4734</strain>
    </source>
</reference>
<name>A0A495DKE4_9PROT</name>
<keyword evidence="1" id="KW-0472">Membrane</keyword>
<sequence length="153" mass="16954">MEVGIRGMGRSMVHQGQVSGSGFWRRLIVAVWVVGFVVGGSSHLIDVVQWGWLPYTHVPILLNAYFTALLPLDFLVATLVLFRRRVGLLVGLAVLVSDLAANAWVIVQPDIGGWHWRYTLILAFSLFAALAMSQLWRNDRSAEAESAAGRYMS</sequence>
<protein>
    <submittedName>
        <fullName evidence="2">Uncharacterized protein</fullName>
    </submittedName>
</protein>
<organism evidence="2 3">
    <name type="scientific">Maricaulis maris</name>
    <dbReference type="NCBI Taxonomy" id="74318"/>
    <lineage>
        <taxon>Bacteria</taxon>
        <taxon>Pseudomonadati</taxon>
        <taxon>Pseudomonadota</taxon>
        <taxon>Alphaproteobacteria</taxon>
        <taxon>Maricaulales</taxon>
        <taxon>Maricaulaceae</taxon>
        <taxon>Maricaulis</taxon>
    </lineage>
</organism>
<evidence type="ECO:0000256" key="1">
    <source>
        <dbReference type="SAM" id="Phobius"/>
    </source>
</evidence>
<proteinExistence type="predicted"/>
<accession>A0A495DKE4</accession>
<evidence type="ECO:0000313" key="2">
    <source>
        <dbReference type="EMBL" id="RKR03090.1"/>
    </source>
</evidence>
<feature type="transmembrane region" description="Helical" evidence="1">
    <location>
        <begin position="27"/>
        <end position="45"/>
    </location>
</feature>